<dbReference type="GO" id="GO:0008270">
    <property type="term" value="F:zinc ion binding"/>
    <property type="evidence" value="ECO:0007669"/>
    <property type="project" value="InterPro"/>
</dbReference>
<evidence type="ECO:0000256" key="5">
    <source>
        <dbReference type="SAM" id="MobiDB-lite"/>
    </source>
</evidence>
<dbReference type="CDD" id="cd00067">
    <property type="entry name" value="GAL4"/>
    <property type="match status" value="1"/>
</dbReference>
<dbReference type="InterPro" id="IPR050675">
    <property type="entry name" value="OAF3"/>
</dbReference>
<dbReference type="RefSeq" id="XP_051606543.1">
    <property type="nucleotide sequence ID" value="XM_051754562.1"/>
</dbReference>
<dbReference type="InterPro" id="IPR021858">
    <property type="entry name" value="Fun_TF"/>
</dbReference>
<gene>
    <name evidence="7" type="ORF">KGF57_004995</name>
</gene>
<feature type="compositionally biased region" description="Polar residues" evidence="5">
    <location>
        <begin position="745"/>
        <end position="755"/>
    </location>
</feature>
<dbReference type="GO" id="GO:0003677">
    <property type="term" value="F:DNA binding"/>
    <property type="evidence" value="ECO:0007669"/>
    <property type="project" value="UniProtKB-KW"/>
</dbReference>
<dbReference type="PROSITE" id="PS00463">
    <property type="entry name" value="ZN2_CY6_FUNGAL_1"/>
    <property type="match status" value="1"/>
</dbReference>
<keyword evidence="4" id="KW-0539">Nucleus</keyword>
<keyword evidence="8" id="KW-1185">Reference proteome</keyword>
<dbReference type="GeneID" id="76153039"/>
<feature type="region of interest" description="Disordered" evidence="5">
    <location>
        <begin position="735"/>
        <end position="763"/>
    </location>
</feature>
<dbReference type="GO" id="GO:0000981">
    <property type="term" value="F:DNA-binding transcription factor activity, RNA polymerase II-specific"/>
    <property type="evidence" value="ECO:0007669"/>
    <property type="project" value="InterPro"/>
</dbReference>
<dbReference type="PROSITE" id="PS50048">
    <property type="entry name" value="ZN2_CY6_FUNGAL_2"/>
    <property type="match status" value="1"/>
</dbReference>
<proteinExistence type="predicted"/>
<dbReference type="EMBL" id="JAIHNG010000166">
    <property type="protein sequence ID" value="KAI5949033.1"/>
    <property type="molecule type" value="Genomic_DNA"/>
</dbReference>
<dbReference type="PANTHER" id="PTHR31069">
    <property type="entry name" value="OLEATE-ACTIVATED TRANSCRIPTION FACTOR 1-RELATED"/>
    <property type="match status" value="1"/>
</dbReference>
<evidence type="ECO:0000259" key="6">
    <source>
        <dbReference type="PROSITE" id="PS50048"/>
    </source>
</evidence>
<dbReference type="Pfam" id="PF11951">
    <property type="entry name" value="Fungal_trans_2"/>
    <property type="match status" value="1"/>
</dbReference>
<evidence type="ECO:0000313" key="8">
    <source>
        <dbReference type="Proteomes" id="UP001204833"/>
    </source>
</evidence>
<dbReference type="AlphaFoldDB" id="A0AAD5FWL2"/>
<protein>
    <submittedName>
        <fullName evidence="7">ARG81</fullName>
    </submittedName>
</protein>
<evidence type="ECO:0000256" key="4">
    <source>
        <dbReference type="ARBA" id="ARBA00023242"/>
    </source>
</evidence>
<sequence length="902" mass="102448">MSSPSSPSSTKPNGLKRSKTFTGCFTCRIRKIKCDLKRPQCDKCIKAKLTCAGYDVKLRWSQPIQFVPLSNGDVKGTSVKFPTLEDGDSLDVSDTDANTDTLEFYHRRFVEFVKWDEPYTTYDQMNYDLAFLQNNRVAAKLKSHGDTKMKGPFGVFQGIIDKRNNEGLDVLQKSKWRKIVQEKENGLPVSDKSGLKSNNEIDVIPNDAPSQDQFWLSNELKDAALVTAAALNTHFLDIMNNFDNNGNVLPQSSNQRSNTANDLNYNLNNPDLFNLVFHNKGQNFNTVQPQTSNSNSNMSMSNLLNQQENLMDPIYYSNFSNYFYNNPYQMNENLEIQLHAQTTSADDTEYVDGDHSNDSKLLASIMKIVQSPLNVNFDLTLPTRQSHVGIPLTALQVQPLTRYLLNYYVTDVADLMTVIPLTENPWKAIYFPRALMAIGELSALGKTSMAKNALLNALLAVSAFNLQSKFPKNSQPMRFYLNLGIALRNQASLFVKKLLNSKNDVQSGIEHCVTQEKYKDVLCAVMTMISVDLVWGTMQDTGLYIAWCGKVIVAKMAKKKKLSPKARILHRIFSSLKLIQDSTCLNFESIKENYESSTGIGGYDVNGDKFGNDREKSKDSDKGRIDFIVNNSFSSNKIGDMSSFTANTTASPQFVNKKLINTKKNDENFATDALYGLPNSLILLFSETVELLRIRIYYTTSKKQLPSDFEDRVSVLNDKLKVWVLDWELYKGQEMNPEQNEKGQTDVTPSATNSGYDEDDEDGRKKEFYSPMHEVTYHHIMSFYHALVIYFSRFIKDVSPTRLQTRVVKTLNHLNSIQDLIAKDEAAIIPLFWQGFIAGCEALSTELQMGFKKWGADIAQYLGSYWGARQIMLEVWRRKSLKEPRDDWVSVVQDWEMNLMLN</sequence>
<evidence type="ECO:0000313" key="7">
    <source>
        <dbReference type="EMBL" id="KAI5949033.1"/>
    </source>
</evidence>
<dbReference type="Gene3D" id="4.10.240.10">
    <property type="entry name" value="Zn(2)-C6 fungal-type DNA-binding domain"/>
    <property type="match status" value="1"/>
</dbReference>
<name>A0AAD5FWL2_9ASCO</name>
<dbReference type="SMART" id="SM00066">
    <property type="entry name" value="GAL4"/>
    <property type="match status" value="1"/>
</dbReference>
<dbReference type="InterPro" id="IPR036864">
    <property type="entry name" value="Zn2-C6_fun-type_DNA-bd_sf"/>
</dbReference>
<keyword evidence="3" id="KW-0804">Transcription</keyword>
<dbReference type="Proteomes" id="UP001204833">
    <property type="component" value="Unassembled WGS sequence"/>
</dbReference>
<feature type="domain" description="Zn(2)-C6 fungal-type" evidence="6">
    <location>
        <begin position="23"/>
        <end position="51"/>
    </location>
</feature>
<evidence type="ECO:0000256" key="1">
    <source>
        <dbReference type="ARBA" id="ARBA00023015"/>
    </source>
</evidence>
<dbReference type="SUPFAM" id="SSF57701">
    <property type="entry name" value="Zn2/Cys6 DNA-binding domain"/>
    <property type="match status" value="1"/>
</dbReference>
<keyword evidence="1" id="KW-0805">Transcription regulation</keyword>
<reference evidence="7 8" key="1">
    <citation type="journal article" date="2022" name="DNA Res.">
        <title>Genome analysis of five recently described species of the CUG-Ser clade uncovers Candida theae as a new hybrid lineage with pathogenic potential in the Candida parapsilosis species complex.</title>
        <authorList>
            <person name="Mixao V."/>
            <person name="Del Olmo V."/>
            <person name="Hegedusova E."/>
            <person name="Saus E."/>
            <person name="Pryszcz L."/>
            <person name="Cillingova A."/>
            <person name="Nosek J."/>
            <person name="Gabaldon T."/>
        </authorList>
    </citation>
    <scope>NUCLEOTIDE SEQUENCE [LARGE SCALE GENOMIC DNA]</scope>
    <source>
        <strain evidence="7 8">CBS 12239</strain>
    </source>
</reference>
<dbReference type="Pfam" id="PF00172">
    <property type="entry name" value="Zn_clus"/>
    <property type="match status" value="1"/>
</dbReference>
<comment type="caution">
    <text evidence="7">The sequence shown here is derived from an EMBL/GenBank/DDBJ whole genome shotgun (WGS) entry which is preliminary data.</text>
</comment>
<keyword evidence="2" id="KW-0238">DNA-binding</keyword>
<organism evidence="7 8">
    <name type="scientific">Candida theae</name>
    <dbReference type="NCBI Taxonomy" id="1198502"/>
    <lineage>
        <taxon>Eukaryota</taxon>
        <taxon>Fungi</taxon>
        <taxon>Dikarya</taxon>
        <taxon>Ascomycota</taxon>
        <taxon>Saccharomycotina</taxon>
        <taxon>Pichiomycetes</taxon>
        <taxon>Debaryomycetaceae</taxon>
        <taxon>Candida/Lodderomyces clade</taxon>
        <taxon>Candida</taxon>
    </lineage>
</organism>
<dbReference type="PANTHER" id="PTHR31069:SF32">
    <property type="entry name" value="ARGININE METABOLISM REGULATION PROTEIN II"/>
    <property type="match status" value="1"/>
</dbReference>
<accession>A0AAD5FWL2</accession>
<evidence type="ECO:0000256" key="2">
    <source>
        <dbReference type="ARBA" id="ARBA00023125"/>
    </source>
</evidence>
<evidence type="ECO:0000256" key="3">
    <source>
        <dbReference type="ARBA" id="ARBA00023163"/>
    </source>
</evidence>
<dbReference type="InterPro" id="IPR001138">
    <property type="entry name" value="Zn2Cys6_DnaBD"/>
</dbReference>